<organism evidence="2 3">
    <name type="scientific">Lactuca sativa</name>
    <name type="common">Garden lettuce</name>
    <dbReference type="NCBI Taxonomy" id="4236"/>
    <lineage>
        <taxon>Eukaryota</taxon>
        <taxon>Viridiplantae</taxon>
        <taxon>Streptophyta</taxon>
        <taxon>Embryophyta</taxon>
        <taxon>Tracheophyta</taxon>
        <taxon>Spermatophyta</taxon>
        <taxon>Magnoliopsida</taxon>
        <taxon>eudicotyledons</taxon>
        <taxon>Gunneridae</taxon>
        <taxon>Pentapetalae</taxon>
        <taxon>asterids</taxon>
        <taxon>campanulids</taxon>
        <taxon>Asterales</taxon>
        <taxon>Asteraceae</taxon>
        <taxon>Cichorioideae</taxon>
        <taxon>Cichorieae</taxon>
        <taxon>Lactucinae</taxon>
        <taxon>Lactuca</taxon>
    </lineage>
</organism>
<dbReference type="InterPro" id="IPR043502">
    <property type="entry name" value="DNA/RNA_pol_sf"/>
</dbReference>
<sequence>MELVKFFEGCGKLSRGCNSSFICLAAKSKDSIHFGDFIPISLIGLLYKIIAKLLALRLIRVIGSVTDEVQSAYVEGRNIIEGLMIVNELCSRAKAISRKLLLFKASFNKAFDSVNWAFLESIMDQMKFGVRWRLWICNCLESGRASLIINESPTKEFPMSKGVRQGDPLSPFLFIIAIEGLNLAIKTVVEKDMFDGIKFPNSNMCLSHLFYADDALFIREWSRRNIANLARIL</sequence>
<protein>
    <recommendedName>
        <fullName evidence="1">Reverse transcriptase domain-containing protein</fullName>
    </recommendedName>
</protein>
<keyword evidence="3" id="KW-1185">Reference proteome</keyword>
<dbReference type="Proteomes" id="UP000235145">
    <property type="component" value="Unassembled WGS sequence"/>
</dbReference>
<evidence type="ECO:0000313" key="3">
    <source>
        <dbReference type="Proteomes" id="UP000235145"/>
    </source>
</evidence>
<comment type="caution">
    <text evidence="2">The sequence shown here is derived from an EMBL/GenBank/DDBJ whole genome shotgun (WGS) entry which is preliminary data.</text>
</comment>
<dbReference type="PANTHER" id="PTHR31635">
    <property type="entry name" value="REVERSE TRANSCRIPTASE DOMAIN-CONTAINING PROTEIN-RELATED"/>
    <property type="match status" value="1"/>
</dbReference>
<dbReference type="AlphaFoldDB" id="A0A9R1XW10"/>
<dbReference type="CDD" id="cd01650">
    <property type="entry name" value="RT_nLTR_like"/>
    <property type="match status" value="1"/>
</dbReference>
<dbReference type="InterPro" id="IPR000477">
    <property type="entry name" value="RT_dom"/>
</dbReference>
<dbReference type="SUPFAM" id="SSF56672">
    <property type="entry name" value="DNA/RNA polymerases"/>
    <property type="match status" value="1"/>
</dbReference>
<name>A0A9R1XW10_LACSA</name>
<feature type="domain" description="Reverse transcriptase" evidence="1">
    <location>
        <begin position="35"/>
        <end position="218"/>
    </location>
</feature>
<gene>
    <name evidence="2" type="ORF">LSAT_V11C200058470</name>
</gene>
<accession>A0A9R1XW10</accession>
<dbReference type="EMBL" id="NBSK02000002">
    <property type="protein sequence ID" value="KAJ0223744.1"/>
    <property type="molecule type" value="Genomic_DNA"/>
</dbReference>
<evidence type="ECO:0000259" key="1">
    <source>
        <dbReference type="Pfam" id="PF00078"/>
    </source>
</evidence>
<dbReference type="Pfam" id="PF00078">
    <property type="entry name" value="RVT_1"/>
    <property type="match status" value="1"/>
</dbReference>
<evidence type="ECO:0000313" key="2">
    <source>
        <dbReference type="EMBL" id="KAJ0223744.1"/>
    </source>
</evidence>
<reference evidence="2 3" key="1">
    <citation type="journal article" date="2017" name="Nat. Commun.">
        <title>Genome assembly with in vitro proximity ligation data and whole-genome triplication in lettuce.</title>
        <authorList>
            <person name="Reyes-Chin-Wo S."/>
            <person name="Wang Z."/>
            <person name="Yang X."/>
            <person name="Kozik A."/>
            <person name="Arikit S."/>
            <person name="Song C."/>
            <person name="Xia L."/>
            <person name="Froenicke L."/>
            <person name="Lavelle D.O."/>
            <person name="Truco M.J."/>
            <person name="Xia R."/>
            <person name="Zhu S."/>
            <person name="Xu C."/>
            <person name="Xu H."/>
            <person name="Xu X."/>
            <person name="Cox K."/>
            <person name="Korf I."/>
            <person name="Meyers B.C."/>
            <person name="Michelmore R.W."/>
        </authorList>
    </citation>
    <scope>NUCLEOTIDE SEQUENCE [LARGE SCALE GENOMIC DNA]</scope>
    <source>
        <strain evidence="3">cv. Salinas</strain>
        <tissue evidence="2">Seedlings</tissue>
    </source>
</reference>
<proteinExistence type="predicted"/>
<dbReference type="PANTHER" id="PTHR31635:SF196">
    <property type="entry name" value="REVERSE TRANSCRIPTASE DOMAIN-CONTAINING PROTEIN-RELATED"/>
    <property type="match status" value="1"/>
</dbReference>